<dbReference type="Proteomes" id="UP000250235">
    <property type="component" value="Unassembled WGS sequence"/>
</dbReference>
<dbReference type="OrthoDB" id="674678at2759"/>
<evidence type="ECO:0000313" key="8">
    <source>
        <dbReference type="Proteomes" id="UP000250235"/>
    </source>
</evidence>
<evidence type="ECO:0000256" key="2">
    <source>
        <dbReference type="ARBA" id="ARBA00022692"/>
    </source>
</evidence>
<dbReference type="GO" id="GO:0098542">
    <property type="term" value="P:defense response to other organism"/>
    <property type="evidence" value="ECO:0007669"/>
    <property type="project" value="InterPro"/>
</dbReference>
<gene>
    <name evidence="7" type="ORF">F511_43305</name>
</gene>
<keyword evidence="4 5" id="KW-0472">Membrane</keyword>
<dbReference type="AlphaFoldDB" id="A0A2Z7AW14"/>
<dbReference type="GO" id="GO:0016020">
    <property type="term" value="C:membrane"/>
    <property type="evidence" value="ECO:0007669"/>
    <property type="project" value="UniProtKB-SubCell"/>
</dbReference>
<evidence type="ECO:0000256" key="1">
    <source>
        <dbReference type="ARBA" id="ARBA00004167"/>
    </source>
</evidence>
<accession>A0A2Z7AW14</accession>
<evidence type="ECO:0000259" key="6">
    <source>
        <dbReference type="Pfam" id="PF03168"/>
    </source>
</evidence>
<evidence type="ECO:0000256" key="4">
    <source>
        <dbReference type="ARBA" id="ARBA00023136"/>
    </source>
</evidence>
<keyword evidence="3 5" id="KW-1133">Transmembrane helix</keyword>
<evidence type="ECO:0000256" key="5">
    <source>
        <dbReference type="SAM" id="Phobius"/>
    </source>
</evidence>
<name>A0A2Z7AW14_9LAMI</name>
<sequence length="189" mass="20981">MGPKRIPKTFKICCCTTTVLIIILFLITLTLFLTILKPKQPKITTRQVTLLHFDSLFDPFEVNVTLGITVNVDNPNYGSFRFGNTAAYVSYRGTPAAEAPIEGDTIPARGQHDITTEVVVTVDKLLSNSNFWDDYNAGCLNFTSTAVFHGRAEVLRVLKIKATSYSSCDISIYVEAQNASSVCRSRIKY</sequence>
<dbReference type="SUPFAM" id="SSF117070">
    <property type="entry name" value="LEA14-like"/>
    <property type="match status" value="1"/>
</dbReference>
<feature type="transmembrane region" description="Helical" evidence="5">
    <location>
        <begin position="12"/>
        <end position="36"/>
    </location>
</feature>
<keyword evidence="2 5" id="KW-0812">Transmembrane</keyword>
<dbReference type="Pfam" id="PF03168">
    <property type="entry name" value="LEA_2"/>
    <property type="match status" value="1"/>
</dbReference>
<organism evidence="7 8">
    <name type="scientific">Dorcoceras hygrometricum</name>
    <dbReference type="NCBI Taxonomy" id="472368"/>
    <lineage>
        <taxon>Eukaryota</taxon>
        <taxon>Viridiplantae</taxon>
        <taxon>Streptophyta</taxon>
        <taxon>Embryophyta</taxon>
        <taxon>Tracheophyta</taxon>
        <taxon>Spermatophyta</taxon>
        <taxon>Magnoliopsida</taxon>
        <taxon>eudicotyledons</taxon>
        <taxon>Gunneridae</taxon>
        <taxon>Pentapetalae</taxon>
        <taxon>asterids</taxon>
        <taxon>lamiids</taxon>
        <taxon>Lamiales</taxon>
        <taxon>Gesneriaceae</taxon>
        <taxon>Didymocarpoideae</taxon>
        <taxon>Trichosporeae</taxon>
        <taxon>Loxocarpinae</taxon>
        <taxon>Dorcoceras</taxon>
    </lineage>
</organism>
<protein>
    <recommendedName>
        <fullName evidence="6">Late embryogenesis abundant protein LEA-2 subgroup domain-containing protein</fullName>
    </recommendedName>
</protein>
<feature type="domain" description="Late embryogenesis abundant protein LEA-2 subgroup" evidence="6">
    <location>
        <begin position="69"/>
        <end position="127"/>
    </location>
</feature>
<dbReference type="PANTHER" id="PTHR31234">
    <property type="entry name" value="LATE EMBRYOGENESIS ABUNDANT (LEA) HYDROXYPROLINE-RICH GLYCOPROTEIN FAMILY"/>
    <property type="match status" value="1"/>
</dbReference>
<reference evidence="7 8" key="1">
    <citation type="journal article" date="2015" name="Proc. Natl. Acad. Sci. U.S.A.">
        <title>The resurrection genome of Boea hygrometrica: A blueprint for survival of dehydration.</title>
        <authorList>
            <person name="Xiao L."/>
            <person name="Yang G."/>
            <person name="Zhang L."/>
            <person name="Yang X."/>
            <person name="Zhao S."/>
            <person name="Ji Z."/>
            <person name="Zhou Q."/>
            <person name="Hu M."/>
            <person name="Wang Y."/>
            <person name="Chen M."/>
            <person name="Xu Y."/>
            <person name="Jin H."/>
            <person name="Xiao X."/>
            <person name="Hu G."/>
            <person name="Bao F."/>
            <person name="Hu Y."/>
            <person name="Wan P."/>
            <person name="Li L."/>
            <person name="Deng X."/>
            <person name="Kuang T."/>
            <person name="Xiang C."/>
            <person name="Zhu J.K."/>
            <person name="Oliver M.J."/>
            <person name="He Y."/>
        </authorList>
    </citation>
    <scope>NUCLEOTIDE SEQUENCE [LARGE SCALE GENOMIC DNA]</scope>
    <source>
        <strain evidence="8">cv. XS01</strain>
    </source>
</reference>
<dbReference type="InterPro" id="IPR004864">
    <property type="entry name" value="LEA_2"/>
</dbReference>
<proteinExistence type="predicted"/>
<evidence type="ECO:0000256" key="3">
    <source>
        <dbReference type="ARBA" id="ARBA00022989"/>
    </source>
</evidence>
<dbReference type="PANTHER" id="PTHR31234:SF65">
    <property type="entry name" value="LATE EMBRYOGENESIS ABUNDANT PROTEIN, LEA_2 SUBGROUP"/>
    <property type="match status" value="1"/>
</dbReference>
<dbReference type="EMBL" id="KV012067">
    <property type="protein sequence ID" value="KZV25090.1"/>
    <property type="molecule type" value="Genomic_DNA"/>
</dbReference>
<keyword evidence="8" id="KW-1185">Reference proteome</keyword>
<dbReference type="Gene3D" id="2.60.40.1820">
    <property type="match status" value="1"/>
</dbReference>
<comment type="subcellular location">
    <subcellularLocation>
        <location evidence="1">Membrane</location>
        <topology evidence="1">Single-pass membrane protein</topology>
    </subcellularLocation>
</comment>
<evidence type="ECO:0000313" key="7">
    <source>
        <dbReference type="EMBL" id="KZV25090.1"/>
    </source>
</evidence>
<dbReference type="InterPro" id="IPR044839">
    <property type="entry name" value="NDR1-like"/>
</dbReference>